<protein>
    <submittedName>
        <fullName evidence="1">Pilus assembly protein PilM</fullName>
    </submittedName>
</protein>
<name>A0ABT5VAE0_9BACI</name>
<dbReference type="RefSeq" id="WP_275117068.1">
    <property type="nucleotide sequence ID" value="NZ_JAOTPO010000002.1"/>
</dbReference>
<evidence type="ECO:0000313" key="2">
    <source>
        <dbReference type="Proteomes" id="UP001148125"/>
    </source>
</evidence>
<dbReference type="PANTHER" id="PTHR32432">
    <property type="entry name" value="CELL DIVISION PROTEIN FTSA-RELATED"/>
    <property type="match status" value="1"/>
</dbReference>
<gene>
    <name evidence="1" type="primary">pilM</name>
    <name evidence="1" type="ORF">N7Z68_03500</name>
</gene>
<sequence>MFFNNKYSGIDFREKKVTFATIKMDKELPVLQQVYETTLTDSVIAGGKVQEKGLLETALRTYLQQHKEASKHAHLAIPTQHSLIRKVNTLPDVGEPELAKLLHFQIGETIHLPFEDPIYDFVKIGSIQPEREKENASEEDDFTLEELTESVEKELQGPRSEVLFFATSRELSEGLLESCEEAGFKPLTAELRALALQRLLLHTHPNWLNGTEMIIDASSGSVDIHIFKDELIVFSRTMELNRSELTVDLNPADDVLSFDTKELTLQDEVAATAEITKEDKMDSYVEDLLNEIQKAQNFYRYSLGERDSEFDRIIVTGEKTQHIFSRLVERLPNEVVHIDYSSIVDIGFMQHDLLDRCSVAIGLAMRGNEKREKKKK</sequence>
<evidence type="ECO:0000313" key="1">
    <source>
        <dbReference type="EMBL" id="MDE5412436.1"/>
    </source>
</evidence>
<dbReference type="Gene3D" id="3.30.1490.300">
    <property type="match status" value="1"/>
</dbReference>
<accession>A0ABT5VAE0</accession>
<dbReference type="Gene3D" id="3.30.420.40">
    <property type="match status" value="2"/>
</dbReference>
<dbReference type="Proteomes" id="UP001148125">
    <property type="component" value="Unassembled WGS sequence"/>
</dbReference>
<reference evidence="1" key="1">
    <citation type="submission" date="2024-05" db="EMBL/GenBank/DDBJ databases">
        <title>Alkalihalobacillus sp. strain MEB203 novel alkaliphilic bacterium from Lonar Lake, India.</title>
        <authorList>
            <person name="Joshi A."/>
            <person name="Thite S."/>
            <person name="Mengade P."/>
        </authorList>
    </citation>
    <scope>NUCLEOTIDE SEQUENCE</scope>
    <source>
        <strain evidence="1">MEB 203</strain>
    </source>
</reference>
<comment type="caution">
    <text evidence="1">The sequence shown here is derived from an EMBL/GenBank/DDBJ whole genome shotgun (WGS) entry which is preliminary data.</text>
</comment>
<keyword evidence="2" id="KW-1185">Reference proteome</keyword>
<dbReference type="EMBL" id="JAOTPO010000002">
    <property type="protein sequence ID" value="MDE5412436.1"/>
    <property type="molecule type" value="Genomic_DNA"/>
</dbReference>
<organism evidence="1 2">
    <name type="scientific">Alkalihalobacterium chitinilyticum</name>
    <dbReference type="NCBI Taxonomy" id="2980103"/>
    <lineage>
        <taxon>Bacteria</taxon>
        <taxon>Bacillati</taxon>
        <taxon>Bacillota</taxon>
        <taxon>Bacilli</taxon>
        <taxon>Bacillales</taxon>
        <taxon>Bacillaceae</taxon>
        <taxon>Alkalihalobacterium</taxon>
    </lineage>
</organism>
<dbReference type="InterPro" id="IPR050696">
    <property type="entry name" value="FtsA/MreB"/>
</dbReference>
<proteinExistence type="predicted"/>
<dbReference type="PANTHER" id="PTHR32432:SF3">
    <property type="entry name" value="ETHANOLAMINE UTILIZATION PROTEIN EUTJ"/>
    <property type="match status" value="1"/>
</dbReference>